<evidence type="ECO:0000313" key="2">
    <source>
        <dbReference type="EMBL" id="KAK2662160.1"/>
    </source>
</evidence>
<feature type="domain" description="DUF4218" evidence="1">
    <location>
        <begin position="1"/>
        <end position="41"/>
    </location>
</feature>
<evidence type="ECO:0000313" key="3">
    <source>
        <dbReference type="Proteomes" id="UP001280121"/>
    </source>
</evidence>
<dbReference type="Proteomes" id="UP001280121">
    <property type="component" value="Unassembled WGS sequence"/>
</dbReference>
<name>A0AAD9XMI4_9ROSI</name>
<dbReference type="AlphaFoldDB" id="A0AAD9XMI4"/>
<proteinExistence type="predicted"/>
<dbReference type="PANTHER" id="PTHR48451:SF1">
    <property type="entry name" value="DUF4218 DOMAIN-CONTAINING PROTEIN"/>
    <property type="match status" value="1"/>
</dbReference>
<organism evidence="2 3">
    <name type="scientific">Dipteronia dyeriana</name>
    <dbReference type="NCBI Taxonomy" id="168575"/>
    <lineage>
        <taxon>Eukaryota</taxon>
        <taxon>Viridiplantae</taxon>
        <taxon>Streptophyta</taxon>
        <taxon>Embryophyta</taxon>
        <taxon>Tracheophyta</taxon>
        <taxon>Spermatophyta</taxon>
        <taxon>Magnoliopsida</taxon>
        <taxon>eudicotyledons</taxon>
        <taxon>Gunneridae</taxon>
        <taxon>Pentapetalae</taxon>
        <taxon>rosids</taxon>
        <taxon>malvids</taxon>
        <taxon>Sapindales</taxon>
        <taxon>Sapindaceae</taxon>
        <taxon>Hippocastanoideae</taxon>
        <taxon>Acereae</taxon>
        <taxon>Dipteronia</taxon>
    </lineage>
</organism>
<evidence type="ECO:0000259" key="1">
    <source>
        <dbReference type="Pfam" id="PF13960"/>
    </source>
</evidence>
<accession>A0AAD9XMI4</accession>
<comment type="caution">
    <text evidence="2">The sequence shown here is derived from an EMBL/GenBank/DDBJ whole genome shotgun (WGS) entry which is preliminary data.</text>
</comment>
<dbReference type="Pfam" id="PF13960">
    <property type="entry name" value="DUF4218"/>
    <property type="match status" value="1"/>
</dbReference>
<protein>
    <recommendedName>
        <fullName evidence="1">DUF4218 domain-containing protein</fullName>
    </recommendedName>
</protein>
<keyword evidence="3" id="KW-1185">Reference proteome</keyword>
<dbReference type="EMBL" id="JANJYI010000001">
    <property type="protein sequence ID" value="KAK2662160.1"/>
    <property type="molecule type" value="Genomic_DNA"/>
</dbReference>
<dbReference type="PANTHER" id="PTHR48451">
    <property type="entry name" value="DUF4218 DOMAIN-CONTAINING PROTEIN"/>
    <property type="match status" value="1"/>
</dbReference>
<reference evidence="2" key="1">
    <citation type="journal article" date="2023" name="Plant J.">
        <title>Genome sequences and population genomics provide insights into the demographic history, inbreeding, and mutation load of two 'living fossil' tree species of Dipteronia.</title>
        <authorList>
            <person name="Feng Y."/>
            <person name="Comes H.P."/>
            <person name="Chen J."/>
            <person name="Zhu S."/>
            <person name="Lu R."/>
            <person name="Zhang X."/>
            <person name="Li P."/>
            <person name="Qiu J."/>
            <person name="Olsen K.M."/>
            <person name="Qiu Y."/>
        </authorList>
    </citation>
    <scope>NUCLEOTIDE SEQUENCE</scope>
    <source>
        <strain evidence="2">KIB01</strain>
    </source>
</reference>
<gene>
    <name evidence="2" type="ORF">Ddye_000734</name>
</gene>
<sequence length="192" mass="22544">MRNKAKPKGSIAEAHVVNEALIFCSMYLGSIETKFNRSERNDDKGKNRQECVLSIFSQKACPLGVSKLIHLPENEFRKAYWYILNNCEYLQPYLDDHKEDLELESPTNISERQERQFPEWFKNRVQEDDYESSQFHRVDVSVEEISVGVIADIEKQKINDEIFDIEDEDETLKDYCSDNQESILNNYNSDDD</sequence>
<dbReference type="InterPro" id="IPR025452">
    <property type="entry name" value="DUF4218"/>
</dbReference>